<keyword evidence="1" id="KW-0808">Transferase</keyword>
<dbReference type="InterPro" id="IPR021109">
    <property type="entry name" value="Peptidase_aspartic_dom_sf"/>
</dbReference>
<proteinExistence type="predicted"/>
<evidence type="ECO:0000313" key="2">
    <source>
        <dbReference type="Proteomes" id="UP000887159"/>
    </source>
</evidence>
<keyword evidence="1" id="KW-0695">RNA-directed DNA polymerase</keyword>
<keyword evidence="2" id="KW-1185">Reference proteome</keyword>
<reference evidence="1" key="1">
    <citation type="submission" date="2020-08" db="EMBL/GenBank/DDBJ databases">
        <title>Multicomponent nature underlies the extraordinary mechanical properties of spider dragline silk.</title>
        <authorList>
            <person name="Kono N."/>
            <person name="Nakamura H."/>
            <person name="Mori M."/>
            <person name="Yoshida Y."/>
            <person name="Ohtoshi R."/>
            <person name="Malay A.D."/>
            <person name="Moran D.A.P."/>
            <person name="Tomita M."/>
            <person name="Numata K."/>
            <person name="Arakawa K."/>
        </authorList>
    </citation>
    <scope>NUCLEOTIDE SEQUENCE</scope>
</reference>
<name>A0A8X6W8L9_TRICX</name>
<dbReference type="Proteomes" id="UP000887159">
    <property type="component" value="Unassembled WGS sequence"/>
</dbReference>
<organism evidence="1 2">
    <name type="scientific">Trichonephila clavipes</name>
    <name type="common">Golden silk orbweaver</name>
    <name type="synonym">Nephila clavipes</name>
    <dbReference type="NCBI Taxonomy" id="2585209"/>
    <lineage>
        <taxon>Eukaryota</taxon>
        <taxon>Metazoa</taxon>
        <taxon>Ecdysozoa</taxon>
        <taxon>Arthropoda</taxon>
        <taxon>Chelicerata</taxon>
        <taxon>Arachnida</taxon>
        <taxon>Araneae</taxon>
        <taxon>Araneomorphae</taxon>
        <taxon>Entelegynae</taxon>
        <taxon>Araneoidea</taxon>
        <taxon>Nephilidae</taxon>
        <taxon>Trichonephila</taxon>
    </lineage>
</organism>
<dbReference type="AlphaFoldDB" id="A0A8X6W8L9"/>
<dbReference type="Gene3D" id="2.40.70.10">
    <property type="entry name" value="Acid Proteases"/>
    <property type="match status" value="1"/>
</dbReference>
<dbReference type="EMBL" id="BMAU01021390">
    <property type="protein sequence ID" value="GFY29894.1"/>
    <property type="molecule type" value="Genomic_DNA"/>
</dbReference>
<gene>
    <name evidence="1" type="primary">X975_15193</name>
    <name evidence="1" type="ORF">TNCV_4072071</name>
</gene>
<comment type="caution">
    <text evidence="1">The sequence shown here is derived from an EMBL/GenBank/DDBJ whole genome shotgun (WGS) entry which is preliminary data.</text>
</comment>
<protein>
    <submittedName>
        <fullName evidence="1">Putative RNA-directed DNA polymerase from transposon X-element</fullName>
    </submittedName>
</protein>
<accession>A0A8X6W8L9</accession>
<sequence length="434" mass="49351">MALESFGSTNEKLAEFLEPLVESCLPETMLHAWESSRSVEDSSPQDSARSLVKLLCFLRNEVQSEEMIKLARSGAHNGKELNVRTILDSGSQKSYISERVIKGLKLQPKSKQTIVYGLFGGGRETSPHCHLVFDVYLKNFEDTYAHSVDVLSQKKIIDLCTLQELKEKNITLSDLEAKEHDIELLLGADVIGNILTDAIGITDPTEDAKRKYAHSDFLNQFKENLSVLPDGRLVPPQFWRLVPVELNPADLLSRDSSPRLFSDSFWWEGPSWLLENPINWPIDRLACETSEVEREKKGKLGYVIWLQDLILGHLLTYPKTDDLVPLSLAMFLVENRNLDVPDIDYRDTVNLPKVIRLIPEKDGKIRTVQLKTRTGTMVRPIQRVYPLEAHDILSDPNDSSSDLARVSRHGRVIKAPEKLNFFIQALYIFESKRC</sequence>
<keyword evidence="1" id="KW-0548">Nucleotidyltransferase</keyword>
<dbReference type="GO" id="GO:0003964">
    <property type="term" value="F:RNA-directed DNA polymerase activity"/>
    <property type="evidence" value="ECO:0007669"/>
    <property type="project" value="UniProtKB-KW"/>
</dbReference>
<evidence type="ECO:0000313" key="1">
    <source>
        <dbReference type="EMBL" id="GFY29894.1"/>
    </source>
</evidence>